<organism evidence="1 2">
    <name type="scientific">Methylocystis heyeri</name>
    <dbReference type="NCBI Taxonomy" id="391905"/>
    <lineage>
        <taxon>Bacteria</taxon>
        <taxon>Pseudomonadati</taxon>
        <taxon>Pseudomonadota</taxon>
        <taxon>Alphaproteobacteria</taxon>
        <taxon>Hyphomicrobiales</taxon>
        <taxon>Methylocystaceae</taxon>
        <taxon>Methylocystis</taxon>
    </lineage>
</organism>
<keyword evidence="2" id="KW-1185">Reference proteome</keyword>
<protein>
    <recommendedName>
        <fullName evidence="3">HK97 gp10 family phage protein</fullName>
    </recommendedName>
</protein>
<name>A0A6B8KHA2_9HYPH</name>
<evidence type="ECO:0008006" key="3">
    <source>
        <dbReference type="Google" id="ProtNLM"/>
    </source>
</evidence>
<gene>
    <name evidence="1" type="ORF">H2LOC_009020</name>
</gene>
<dbReference type="OrthoDB" id="6687220at2"/>
<dbReference type="EMBL" id="CP046052">
    <property type="protein sequence ID" value="QGM45830.1"/>
    <property type="molecule type" value="Genomic_DNA"/>
</dbReference>
<sequence length="158" mass="17361">MLDLQCDGLDRLSQRFSAMPQAIRAALSQKRDALAQSVLASAQAKLSGEILSLRSGRLHDSLQTNPIGDFGAAIFSAGDVKYAAAQEYGFDGEETVSAHSRDIREAFGKAIDPKSIFVAEFSRRMRLPERSYLRSSLGEFEQDILRGFSEALEEVTQS</sequence>
<dbReference type="KEGG" id="mhey:H2LOC_009020"/>
<evidence type="ECO:0000313" key="1">
    <source>
        <dbReference type="EMBL" id="QGM45830.1"/>
    </source>
</evidence>
<dbReference type="RefSeq" id="WP_136496101.1">
    <property type="nucleotide sequence ID" value="NZ_CP046052.1"/>
</dbReference>
<reference evidence="1 2" key="1">
    <citation type="submission" date="2019-11" db="EMBL/GenBank/DDBJ databases">
        <title>The genome sequence of Methylocystis heyeri.</title>
        <authorList>
            <person name="Oshkin I.Y."/>
            <person name="Miroshnikov K."/>
            <person name="Dedysh S.N."/>
        </authorList>
    </citation>
    <scope>NUCLEOTIDE SEQUENCE [LARGE SCALE GENOMIC DNA]</scope>
    <source>
        <strain evidence="1 2">H2</strain>
    </source>
</reference>
<evidence type="ECO:0000313" key="2">
    <source>
        <dbReference type="Proteomes" id="UP000309061"/>
    </source>
</evidence>
<dbReference type="AlphaFoldDB" id="A0A6B8KHA2"/>
<dbReference type="Proteomes" id="UP000309061">
    <property type="component" value="Chromosome"/>
</dbReference>
<proteinExistence type="predicted"/>
<accession>A0A6B8KHA2</accession>